<organism evidence="3 4">
    <name type="scientific">Mycobacterium deserti</name>
    <dbReference type="NCBI Taxonomy" id="2978347"/>
    <lineage>
        <taxon>Bacteria</taxon>
        <taxon>Bacillati</taxon>
        <taxon>Actinomycetota</taxon>
        <taxon>Actinomycetes</taxon>
        <taxon>Mycobacteriales</taxon>
        <taxon>Mycobacteriaceae</taxon>
        <taxon>Mycobacterium</taxon>
    </lineage>
</organism>
<sequence length="875" mass="93451">MKLHRMVLTNYRGITHREIEFPDRGVVVVCGANEIGKTSMIEALDLLLEAKDRSSKKEVKLVKPTHADVGAEITAEITTGPYRFVYRKRFHKRAETHLTVLAPQREQLTGDEAHDRARAMLDETVDTGLWQAQRVLQSSSTAAVDLSGCDALSRALDVAAGESAQLCGDEPLLVDRIESEYLRYFTRTGRPTGEWGAATNRLKAADQELARCAAAVAEVDEAVRRHAALTDDLARLAGERAAVATRLATAQAAADAVAAVTRQLKEAELVAAAAEAGRVAAVAAVTERRRLRADIDERASVIADLEAAVATAVDEQATAVEVQEAAEFVAAQARAAVEASQGRADAARRAIDQLADRDEAERLAARLAKIDVCRRELERTEKGLAGIALTEALMRTIEDASTAVELAAGQVELMSARIELTAAADVDLVVGGEAVRLAAGSSMTSSATAATEIELPGVLTARVVPGVPASQTQAKLDAAQGVLDTALAKAQVRDVAHARVVDGQRRELVGARERFRARLEALSAEEDIDALRARLSELQDREPADMSLFDIGVDAATARADLDAAVAAHQKTIADCETHRLVAEQAARRLGQKTTQASVSTEKLATVQGELTLARERLAAQRAVTTDDELAVTAQAQVEEADRAAALVAELGAELASTAPEAVAAALSEATHDAEALGRRHDQVTEALRDVASALKVYGTEGRKSQLDAAETEREHAEAEYSRVQRRARAAHLLRSVVARHRDATRLRYVDPFRNEVERLGRIVFGESFEVEIDTDLRICSRTVSGRTVPYDSLSGGAKEQLGIVARLAGAALVAKEDTVPVVIDDALGFTDADRLTKMGAVFNAVGGDGQVIVLTCSPQRYAAVAGAHHIELTA</sequence>
<evidence type="ECO:0000259" key="2">
    <source>
        <dbReference type="Pfam" id="PF13175"/>
    </source>
</evidence>
<dbReference type="PANTHER" id="PTHR41259:SF1">
    <property type="entry name" value="DOUBLE-STRAND BREAK REPAIR RAD50 ATPASE, PUTATIVE-RELATED"/>
    <property type="match status" value="1"/>
</dbReference>
<comment type="caution">
    <text evidence="3">The sequence shown here is derived from an EMBL/GenBank/DDBJ whole genome shotgun (WGS) entry which is preliminary data.</text>
</comment>
<dbReference type="RefSeq" id="WP_260990972.1">
    <property type="nucleotide sequence ID" value="NZ_JAODWD010000001.1"/>
</dbReference>
<dbReference type="SUPFAM" id="SSF52540">
    <property type="entry name" value="P-loop containing nucleoside triphosphate hydrolases"/>
    <property type="match status" value="1"/>
</dbReference>
<dbReference type="EMBL" id="JAODWD010000001">
    <property type="protein sequence ID" value="MCT7656882.1"/>
    <property type="molecule type" value="Genomic_DNA"/>
</dbReference>
<dbReference type="InterPro" id="IPR027417">
    <property type="entry name" value="P-loop_NTPase"/>
</dbReference>
<dbReference type="Pfam" id="PF13175">
    <property type="entry name" value="AAA_15"/>
    <property type="match status" value="1"/>
</dbReference>
<accession>A0ABT2M3P5</accession>
<dbReference type="InterPro" id="IPR041685">
    <property type="entry name" value="AAA_GajA/Old/RecF-like"/>
</dbReference>
<keyword evidence="1" id="KW-0175">Coiled coil</keyword>
<reference evidence="4" key="1">
    <citation type="submission" date="2023-07" db="EMBL/GenBank/DDBJ databases">
        <authorList>
            <person name="Deng Y."/>
            <person name="Zhang Y.-Q."/>
        </authorList>
    </citation>
    <scope>NUCLEOTIDE SEQUENCE [LARGE SCALE GENOMIC DNA]</scope>
    <source>
        <strain evidence="4">CPCC 205710</strain>
    </source>
</reference>
<gene>
    <name evidence="3" type="ORF">N4S67_00440</name>
</gene>
<dbReference type="Gene3D" id="3.40.50.300">
    <property type="entry name" value="P-loop containing nucleotide triphosphate hydrolases"/>
    <property type="match status" value="2"/>
</dbReference>
<feature type="coiled-coil region" evidence="1">
    <location>
        <begin position="505"/>
        <end position="541"/>
    </location>
</feature>
<evidence type="ECO:0000313" key="4">
    <source>
        <dbReference type="Proteomes" id="UP001206639"/>
    </source>
</evidence>
<proteinExistence type="predicted"/>
<feature type="domain" description="Endonuclease GajA/Old nuclease/RecF-like AAA" evidence="2">
    <location>
        <begin position="1"/>
        <end position="64"/>
    </location>
</feature>
<dbReference type="PANTHER" id="PTHR41259">
    <property type="entry name" value="DOUBLE-STRAND BREAK REPAIR RAD50 ATPASE, PUTATIVE-RELATED"/>
    <property type="match status" value="1"/>
</dbReference>
<dbReference type="Proteomes" id="UP001206639">
    <property type="component" value="Unassembled WGS sequence"/>
</dbReference>
<protein>
    <submittedName>
        <fullName evidence="3">AAA family ATPase</fullName>
    </submittedName>
</protein>
<evidence type="ECO:0000256" key="1">
    <source>
        <dbReference type="SAM" id="Coils"/>
    </source>
</evidence>
<keyword evidence="4" id="KW-1185">Reference proteome</keyword>
<evidence type="ECO:0000313" key="3">
    <source>
        <dbReference type="EMBL" id="MCT7656882.1"/>
    </source>
</evidence>
<name>A0ABT2M3P5_9MYCO</name>